<accession>A0ABV4WDC4</accession>
<keyword evidence="2" id="KW-1185">Reference proteome</keyword>
<proteinExistence type="predicted"/>
<name>A0ABV4WDC4_9CYAN</name>
<reference evidence="1 2" key="1">
    <citation type="submission" date="2024-09" db="EMBL/GenBank/DDBJ databases">
        <title>Floridaenema gen nov. (Aerosakkonemataceae, Aerosakkonematales ord. nov., Cyanobacteria) from benthic tropical and subtropical fresh waters, with the description of four new species.</title>
        <authorList>
            <person name="Moretto J.A."/>
            <person name="Berthold D.E."/>
            <person name="Lefler F.W."/>
            <person name="Huang I.-S."/>
            <person name="Laughinghouse H. IV."/>
        </authorList>
    </citation>
    <scope>NUCLEOTIDE SEQUENCE [LARGE SCALE GENOMIC DNA]</scope>
    <source>
        <strain evidence="1 2">BLCC-F167</strain>
    </source>
</reference>
<comment type="caution">
    <text evidence="1">The sequence shown here is derived from an EMBL/GenBank/DDBJ whole genome shotgun (WGS) entry which is preliminary data.</text>
</comment>
<organism evidence="1 2">
    <name type="scientific">Floridaenema evergladense BLCC-F167</name>
    <dbReference type="NCBI Taxonomy" id="3153639"/>
    <lineage>
        <taxon>Bacteria</taxon>
        <taxon>Bacillati</taxon>
        <taxon>Cyanobacteriota</taxon>
        <taxon>Cyanophyceae</taxon>
        <taxon>Oscillatoriophycideae</taxon>
        <taxon>Aerosakkonematales</taxon>
        <taxon>Aerosakkonemataceae</taxon>
        <taxon>Floridanema</taxon>
        <taxon>Floridanema evergladense</taxon>
    </lineage>
</organism>
<sequence length="55" mass="6573">MAAEFYYLKLSPHALRDRTWYTRVNPDLAHRIVREHLVQGQPIKDHLYPPVKVEC</sequence>
<dbReference type="InterPro" id="IPR036249">
    <property type="entry name" value="Thioredoxin-like_sf"/>
</dbReference>
<gene>
    <name evidence="1" type="ORF">ACE1CA_00900</name>
</gene>
<evidence type="ECO:0000313" key="2">
    <source>
        <dbReference type="Proteomes" id="UP001576780"/>
    </source>
</evidence>
<dbReference type="Gene3D" id="3.40.30.10">
    <property type="entry name" value="Glutaredoxin"/>
    <property type="match status" value="1"/>
</dbReference>
<dbReference type="SUPFAM" id="SSF52833">
    <property type="entry name" value="Thioredoxin-like"/>
    <property type="match status" value="1"/>
</dbReference>
<dbReference type="EMBL" id="JBHFNT010000012">
    <property type="protein sequence ID" value="MFB2833070.1"/>
    <property type="molecule type" value="Genomic_DNA"/>
</dbReference>
<dbReference type="Proteomes" id="UP001576780">
    <property type="component" value="Unassembled WGS sequence"/>
</dbReference>
<protein>
    <submittedName>
        <fullName evidence="1">Uncharacterized protein</fullName>
    </submittedName>
</protein>
<dbReference type="RefSeq" id="WP_413275539.1">
    <property type="nucleotide sequence ID" value="NZ_JBHFNT010000012.1"/>
</dbReference>
<evidence type="ECO:0000313" key="1">
    <source>
        <dbReference type="EMBL" id="MFB2833070.1"/>
    </source>
</evidence>